<name>A0A2S4ZY14_9SPHI</name>
<dbReference type="RefSeq" id="WP_103790137.1">
    <property type="nucleotide sequence ID" value="NZ_PQVF01000012.1"/>
</dbReference>
<dbReference type="Proteomes" id="UP000236893">
    <property type="component" value="Unassembled WGS sequence"/>
</dbReference>
<dbReference type="AlphaFoldDB" id="A0A2S4ZY14"/>
<keyword evidence="2" id="KW-1185">Reference proteome</keyword>
<evidence type="ECO:0008006" key="3">
    <source>
        <dbReference type="Google" id="ProtNLM"/>
    </source>
</evidence>
<organism evidence="1 2">
    <name type="scientific">Solitalea longa</name>
    <dbReference type="NCBI Taxonomy" id="2079460"/>
    <lineage>
        <taxon>Bacteria</taxon>
        <taxon>Pseudomonadati</taxon>
        <taxon>Bacteroidota</taxon>
        <taxon>Sphingobacteriia</taxon>
        <taxon>Sphingobacteriales</taxon>
        <taxon>Sphingobacteriaceae</taxon>
        <taxon>Solitalea</taxon>
    </lineage>
</organism>
<accession>A0A2S4ZY14</accession>
<evidence type="ECO:0000313" key="1">
    <source>
        <dbReference type="EMBL" id="POY35251.1"/>
    </source>
</evidence>
<dbReference type="EMBL" id="PQVF01000012">
    <property type="protein sequence ID" value="POY35251.1"/>
    <property type="molecule type" value="Genomic_DNA"/>
</dbReference>
<gene>
    <name evidence="1" type="ORF">C3K47_15830</name>
</gene>
<evidence type="ECO:0000313" key="2">
    <source>
        <dbReference type="Proteomes" id="UP000236893"/>
    </source>
</evidence>
<comment type="caution">
    <text evidence="1">The sequence shown here is derived from an EMBL/GenBank/DDBJ whole genome shotgun (WGS) entry which is preliminary data.</text>
</comment>
<dbReference type="OrthoDB" id="140419at2"/>
<reference evidence="1 2" key="1">
    <citation type="submission" date="2018-01" db="EMBL/GenBank/DDBJ databases">
        <authorList>
            <person name="Gaut B.S."/>
            <person name="Morton B.R."/>
            <person name="Clegg M.T."/>
            <person name="Duvall M.R."/>
        </authorList>
    </citation>
    <scope>NUCLEOTIDE SEQUENCE [LARGE SCALE GENOMIC DNA]</scope>
    <source>
        <strain evidence="1 2">HR-AV</strain>
    </source>
</reference>
<protein>
    <recommendedName>
        <fullName evidence="3">DUF885 domain-containing protein</fullName>
    </recommendedName>
</protein>
<proteinExistence type="predicted"/>
<sequence>MSVRLILIILFFIKAINSSAQYGKQDSNNSEIELNSIAQNYVRLALTIGQYDPKFIDYYVGPESLKPASIKRDVFPKDSLLQTIDKLQVELKGVITVTSESESTNRILWMQNQLVAFKRKVLFQSGERQPYDQESVELYGVKVPGKTEDDYKKLMMHLDELLPGSGPVVDRYQKFTNAFLIPREKIDTAMITILKEARARTINRVSLPPGEMLRLTYVPGGNNVCMYQGNNISNISFNDNAPVQLASLFNTACHEGYPGHHANFVKLDENLYRKRGWIEYSVFALHSRDRFIAEALGVMAVEMIFPYQEKVNYSNDVLVKLVGIKDSRLDLYFTVWDIKEQLRESLVDAAREVADGRMDKETAMRWIHNYALVDSSRAELYYNGLLVGFRTSLVCYYYGAQLVRDYMLAKAGNDEKRRWEIFDWLLSNKICPNDLKIID</sequence>